<dbReference type="SUPFAM" id="SSF54523">
    <property type="entry name" value="Pili subunits"/>
    <property type="match status" value="1"/>
</dbReference>
<dbReference type="InterPro" id="IPR045584">
    <property type="entry name" value="Pilin-like"/>
</dbReference>
<comment type="caution">
    <text evidence="13">The sequence shown here is derived from an EMBL/GenBank/DDBJ whole genome shotgun (WGS) entry which is preliminary data.</text>
</comment>
<comment type="subcellular location">
    <subcellularLocation>
        <location evidence="1">Cell inner membrane</location>
        <topology evidence="1">Single-pass membrane protein</topology>
    </subcellularLocation>
</comment>
<dbReference type="NCBIfam" id="TIGR02532">
    <property type="entry name" value="IV_pilin_GFxxxE"/>
    <property type="match status" value="1"/>
</dbReference>
<evidence type="ECO:0000256" key="2">
    <source>
        <dbReference type="ARBA" id="ARBA00021549"/>
    </source>
</evidence>
<dbReference type="EMBL" id="RJVI01000001">
    <property type="protein sequence ID" value="ROR34198.1"/>
    <property type="molecule type" value="Genomic_DNA"/>
</dbReference>
<keyword evidence="5" id="KW-0997">Cell inner membrane</keyword>
<evidence type="ECO:0000256" key="10">
    <source>
        <dbReference type="ARBA" id="ARBA00030775"/>
    </source>
</evidence>
<dbReference type="RefSeq" id="WP_170164993.1">
    <property type="nucleotide sequence ID" value="NZ_RJVI01000001.1"/>
</dbReference>
<dbReference type="AlphaFoldDB" id="A0A3N1Y6R2"/>
<evidence type="ECO:0000313" key="13">
    <source>
        <dbReference type="EMBL" id="ROR34198.1"/>
    </source>
</evidence>
<feature type="transmembrane region" description="Helical" evidence="11">
    <location>
        <begin position="12"/>
        <end position="31"/>
    </location>
</feature>
<keyword evidence="7 11" id="KW-1133">Transmembrane helix</keyword>
<evidence type="ECO:0000256" key="6">
    <source>
        <dbReference type="ARBA" id="ARBA00022692"/>
    </source>
</evidence>
<dbReference type="InterPro" id="IPR022346">
    <property type="entry name" value="T2SS_GspH"/>
</dbReference>
<keyword evidence="3" id="KW-1003">Cell membrane</keyword>
<dbReference type="Pfam" id="PF12019">
    <property type="entry name" value="GspH"/>
    <property type="match status" value="1"/>
</dbReference>
<comment type="similarity">
    <text evidence="9">Belongs to the GSP H family.</text>
</comment>
<feature type="domain" description="General secretion pathway GspH" evidence="12">
    <location>
        <begin position="43"/>
        <end position="136"/>
    </location>
</feature>
<organism evidence="13 14">
    <name type="scientific">Inmirania thermothiophila</name>
    <dbReference type="NCBI Taxonomy" id="1750597"/>
    <lineage>
        <taxon>Bacteria</taxon>
        <taxon>Pseudomonadati</taxon>
        <taxon>Pseudomonadota</taxon>
        <taxon>Gammaproteobacteria</taxon>
        <taxon>Chromatiales</taxon>
        <taxon>Ectothiorhodospiraceae</taxon>
        <taxon>Inmirania</taxon>
    </lineage>
</organism>
<evidence type="ECO:0000256" key="11">
    <source>
        <dbReference type="SAM" id="Phobius"/>
    </source>
</evidence>
<dbReference type="Pfam" id="PF07963">
    <property type="entry name" value="N_methyl"/>
    <property type="match status" value="1"/>
</dbReference>
<evidence type="ECO:0000256" key="1">
    <source>
        <dbReference type="ARBA" id="ARBA00004377"/>
    </source>
</evidence>
<evidence type="ECO:0000259" key="12">
    <source>
        <dbReference type="Pfam" id="PF12019"/>
    </source>
</evidence>
<dbReference type="GO" id="GO:0015627">
    <property type="term" value="C:type II protein secretion system complex"/>
    <property type="evidence" value="ECO:0007669"/>
    <property type="project" value="InterPro"/>
</dbReference>
<keyword evidence="6 11" id="KW-0812">Transmembrane</keyword>
<evidence type="ECO:0000256" key="4">
    <source>
        <dbReference type="ARBA" id="ARBA00022481"/>
    </source>
</evidence>
<evidence type="ECO:0000256" key="3">
    <source>
        <dbReference type="ARBA" id="ARBA00022475"/>
    </source>
</evidence>
<evidence type="ECO:0000256" key="8">
    <source>
        <dbReference type="ARBA" id="ARBA00023136"/>
    </source>
</evidence>
<evidence type="ECO:0000256" key="5">
    <source>
        <dbReference type="ARBA" id="ARBA00022519"/>
    </source>
</evidence>
<evidence type="ECO:0000256" key="9">
    <source>
        <dbReference type="ARBA" id="ARBA00025772"/>
    </source>
</evidence>
<reference evidence="13 14" key="1">
    <citation type="submission" date="2018-11" db="EMBL/GenBank/DDBJ databases">
        <title>Genomic Encyclopedia of Type Strains, Phase IV (KMG-IV): sequencing the most valuable type-strain genomes for metagenomic binning, comparative biology and taxonomic classification.</title>
        <authorList>
            <person name="Goeker M."/>
        </authorList>
    </citation>
    <scope>NUCLEOTIDE SEQUENCE [LARGE SCALE GENOMIC DNA]</scope>
    <source>
        <strain evidence="13 14">DSM 100275</strain>
    </source>
</reference>
<evidence type="ECO:0000256" key="7">
    <source>
        <dbReference type="ARBA" id="ARBA00022989"/>
    </source>
</evidence>
<sequence length="152" mass="15743">MRRAGGFTLTEAVIVLVLVGVLAVFAAPRLMDTRAARERGFFDELLSAIRYAQVLAVGSGCPVRVTIEAAGYRVERHQTGCTAGPWITVAHPSRAGGLERGGAPAPLALDGAAPASLVFTPLGEVEDGKDHTVTLGGRSIQVWGGSGYAEAS</sequence>
<dbReference type="Proteomes" id="UP000276634">
    <property type="component" value="Unassembled WGS sequence"/>
</dbReference>
<keyword evidence="14" id="KW-1185">Reference proteome</keyword>
<keyword evidence="8 11" id="KW-0472">Membrane</keyword>
<proteinExistence type="inferred from homology"/>
<dbReference type="GO" id="GO:0005886">
    <property type="term" value="C:plasma membrane"/>
    <property type="evidence" value="ECO:0007669"/>
    <property type="project" value="UniProtKB-SubCell"/>
</dbReference>
<name>A0A3N1Y6R2_9GAMM</name>
<gene>
    <name evidence="13" type="ORF">EDC57_0094</name>
</gene>
<dbReference type="GO" id="GO:0015628">
    <property type="term" value="P:protein secretion by the type II secretion system"/>
    <property type="evidence" value="ECO:0007669"/>
    <property type="project" value="InterPro"/>
</dbReference>
<evidence type="ECO:0000313" key="14">
    <source>
        <dbReference type="Proteomes" id="UP000276634"/>
    </source>
</evidence>
<dbReference type="InterPro" id="IPR012902">
    <property type="entry name" value="N_methyl_site"/>
</dbReference>
<dbReference type="Gene3D" id="3.30.700.10">
    <property type="entry name" value="Glycoprotein, Type 4 Pilin"/>
    <property type="match status" value="1"/>
</dbReference>
<accession>A0A3N1Y6R2</accession>
<protein>
    <recommendedName>
        <fullName evidence="2">Type II secretion system protein H</fullName>
    </recommendedName>
    <alternativeName>
        <fullName evidence="10">General secretion pathway protein H</fullName>
    </alternativeName>
</protein>
<keyword evidence="4" id="KW-0488">Methylation</keyword>